<name>A0A1T5E8V4_9BACT</name>
<evidence type="ECO:0000313" key="2">
    <source>
        <dbReference type="EMBL" id="SKB80266.1"/>
    </source>
</evidence>
<proteinExistence type="predicted"/>
<organism evidence="2 3">
    <name type="scientific">Parabacteroides chartae</name>
    <dbReference type="NCBI Taxonomy" id="1037355"/>
    <lineage>
        <taxon>Bacteria</taxon>
        <taxon>Pseudomonadati</taxon>
        <taxon>Bacteroidota</taxon>
        <taxon>Bacteroidia</taxon>
        <taxon>Bacteroidales</taxon>
        <taxon>Tannerellaceae</taxon>
        <taxon>Parabacteroides</taxon>
    </lineage>
</organism>
<evidence type="ECO:0000256" key="1">
    <source>
        <dbReference type="SAM" id="SignalP"/>
    </source>
</evidence>
<dbReference type="AlphaFoldDB" id="A0A1T5E8V4"/>
<sequence length="142" mass="15895">MIMKKRFLSILTLSMSLIALTSCNQDNDDNFRAFMSTATITGDSINGYYCYLDVGGIVISHDQALQNPDTLLLQLYYNPNIPENWTNTKTDYGSVSCDISNLATLQNWNDSVTIVVKTGDNSKLLRKISKADFIKPGILYTH</sequence>
<dbReference type="EMBL" id="FUYQ01000024">
    <property type="protein sequence ID" value="SKB80266.1"/>
    <property type="molecule type" value="Genomic_DNA"/>
</dbReference>
<evidence type="ECO:0008006" key="4">
    <source>
        <dbReference type="Google" id="ProtNLM"/>
    </source>
</evidence>
<keyword evidence="3" id="KW-1185">Reference proteome</keyword>
<keyword evidence="1" id="KW-0732">Signal</keyword>
<evidence type="ECO:0000313" key="3">
    <source>
        <dbReference type="Proteomes" id="UP000190852"/>
    </source>
</evidence>
<feature type="chain" id="PRO_5010526773" description="NigD-like protein" evidence="1">
    <location>
        <begin position="22"/>
        <end position="142"/>
    </location>
</feature>
<reference evidence="3" key="1">
    <citation type="submission" date="2017-02" db="EMBL/GenBank/DDBJ databases">
        <authorList>
            <person name="Varghese N."/>
            <person name="Submissions S."/>
        </authorList>
    </citation>
    <scope>NUCLEOTIDE SEQUENCE [LARGE SCALE GENOMIC DNA]</scope>
    <source>
        <strain evidence="3">DSM 24967</strain>
    </source>
</reference>
<accession>A0A1T5E8V4</accession>
<dbReference type="Proteomes" id="UP000190852">
    <property type="component" value="Unassembled WGS sequence"/>
</dbReference>
<gene>
    <name evidence="2" type="ORF">SAMN05660349_02838</name>
</gene>
<dbReference type="PROSITE" id="PS51257">
    <property type="entry name" value="PROKAR_LIPOPROTEIN"/>
    <property type="match status" value="1"/>
</dbReference>
<protein>
    <recommendedName>
        <fullName evidence="4">NigD-like protein</fullName>
    </recommendedName>
</protein>
<feature type="signal peptide" evidence="1">
    <location>
        <begin position="1"/>
        <end position="21"/>
    </location>
</feature>